<keyword evidence="6" id="KW-1185">Reference proteome</keyword>
<evidence type="ECO:0000256" key="1">
    <source>
        <dbReference type="SAM" id="MobiDB-lite"/>
    </source>
</evidence>
<name>A0AAN8Y4S8_SOLBU</name>
<dbReference type="AlphaFoldDB" id="A0AAN8Y4S8"/>
<evidence type="ECO:0000313" key="3">
    <source>
        <dbReference type="EMBL" id="KAK6774820.1"/>
    </source>
</evidence>
<evidence type="ECO:0000256" key="2">
    <source>
        <dbReference type="SAM" id="Phobius"/>
    </source>
</evidence>
<dbReference type="EMBL" id="JBANQN010000010">
    <property type="protein sequence ID" value="KAK6776908.1"/>
    <property type="molecule type" value="Genomic_DNA"/>
</dbReference>
<organism evidence="4 6">
    <name type="scientific">Solanum bulbocastanum</name>
    <name type="common">Wild potato</name>
    <dbReference type="NCBI Taxonomy" id="147425"/>
    <lineage>
        <taxon>Eukaryota</taxon>
        <taxon>Viridiplantae</taxon>
        <taxon>Streptophyta</taxon>
        <taxon>Embryophyta</taxon>
        <taxon>Tracheophyta</taxon>
        <taxon>Spermatophyta</taxon>
        <taxon>Magnoliopsida</taxon>
        <taxon>eudicotyledons</taxon>
        <taxon>Gunneridae</taxon>
        <taxon>Pentapetalae</taxon>
        <taxon>asterids</taxon>
        <taxon>lamiids</taxon>
        <taxon>Solanales</taxon>
        <taxon>Solanaceae</taxon>
        <taxon>Solanoideae</taxon>
        <taxon>Solaneae</taxon>
        <taxon>Solanum</taxon>
    </lineage>
</organism>
<evidence type="ECO:0000313" key="5">
    <source>
        <dbReference type="EMBL" id="KAK6781403.1"/>
    </source>
</evidence>
<evidence type="ECO:0000313" key="4">
    <source>
        <dbReference type="EMBL" id="KAK6776908.1"/>
    </source>
</evidence>
<comment type="caution">
    <text evidence="4">The sequence shown here is derived from an EMBL/GenBank/DDBJ whole genome shotgun (WGS) entry which is preliminary data.</text>
</comment>
<proteinExistence type="predicted"/>
<keyword evidence="2" id="KW-1133">Transmembrane helix</keyword>
<dbReference type="EMBL" id="JBANQN010000009">
    <property type="protein sequence ID" value="KAK6781403.1"/>
    <property type="molecule type" value="Genomic_DNA"/>
</dbReference>
<reference evidence="4 6" key="1">
    <citation type="submission" date="2024-02" db="EMBL/GenBank/DDBJ databases">
        <title>de novo genome assembly of Solanum bulbocastanum strain 11H21.</title>
        <authorList>
            <person name="Hosaka A.J."/>
        </authorList>
    </citation>
    <scope>NUCLEOTIDE SEQUENCE [LARGE SCALE GENOMIC DNA]</scope>
    <source>
        <tissue evidence="4">Young leaves</tissue>
    </source>
</reference>
<gene>
    <name evidence="5" type="ORF">RDI58_023587</name>
    <name evidence="4" type="ORF">RDI58_023625</name>
    <name evidence="3" type="ORF">RDI58_030060</name>
</gene>
<feature type="region of interest" description="Disordered" evidence="1">
    <location>
        <begin position="1"/>
        <end position="21"/>
    </location>
</feature>
<dbReference type="EMBL" id="JBANQN010000012">
    <property type="protein sequence ID" value="KAK6774820.1"/>
    <property type="molecule type" value="Genomic_DNA"/>
</dbReference>
<keyword evidence="2" id="KW-0812">Transmembrane</keyword>
<evidence type="ECO:0000313" key="6">
    <source>
        <dbReference type="Proteomes" id="UP001371456"/>
    </source>
</evidence>
<protein>
    <submittedName>
        <fullName evidence="4">Uncharacterized protein</fullName>
    </submittedName>
</protein>
<accession>A0AAN8Y4S8</accession>
<dbReference type="Proteomes" id="UP001371456">
    <property type="component" value="Unassembled WGS sequence"/>
</dbReference>
<sequence length="75" mass="8616">MDKKRGGLMQRAMPPKPTEGSRIRPIASTYNVMITLVYPSFFGSLTYGRPSNKKRYKYGNFSAIWIGEFMEEIGF</sequence>
<feature type="transmembrane region" description="Helical" evidence="2">
    <location>
        <begin position="30"/>
        <end position="48"/>
    </location>
</feature>
<keyword evidence="2" id="KW-0472">Membrane</keyword>